<keyword evidence="2 5" id="KW-0645">Protease</keyword>
<reference evidence="10 11" key="1">
    <citation type="submission" date="2022-01" db="EMBL/GenBank/DDBJ databases">
        <title>Mariniradius saccharolyticus sp. nov., isolated from sediment of a river.</title>
        <authorList>
            <person name="Liu H."/>
        </authorList>
    </citation>
    <scope>NUCLEOTIDE SEQUENCE [LARGE SCALE GENOMIC DNA]</scope>
    <source>
        <strain evidence="10 11">RY-2</strain>
    </source>
</reference>
<dbReference type="SUPFAM" id="SSF54897">
    <property type="entry name" value="Protease propeptides/inhibitors"/>
    <property type="match status" value="1"/>
</dbReference>
<sequence length="409" mass="43437">MKTSISPLLLLFFALLGISCVPEETAPSNELEAPLSIGSIKTQAIVDQYIVVLNATDASSRKFCDGRVDEAGFRISLGKLLASHRISEDNVVRTYSSALNGFCAKLTPEEVEKLKADPSVKYVEQDRQGELGFGVNNLPWANSGTFQTGQVIPWGVKRVGGPFQYSGPNRVFVIDTGIDLAHPDLNVDIERGFDAYQFNDKVNLGDEHGHGTHVAGTIGALDNNFGVVGVAAGVPVVPIKIFFGRRAAFTYSGMLAGVDHLCKCAGPGDVANLSFGGFDNSTAMDEAVVNISESRKIWMVIAAGNSSLPASSFSPARVNGKYTITVSAIDAFNRYAWFSHYGSPVKYAAPGVNVVSTWINGAYSNQTGTSMAAPHVAGLRVLGEIGTDGNVVNYPVSPADPIAVRKTAN</sequence>
<dbReference type="InterPro" id="IPR050131">
    <property type="entry name" value="Peptidase_S8_subtilisin-like"/>
</dbReference>
<dbReference type="InterPro" id="IPR000209">
    <property type="entry name" value="Peptidase_S8/S53_dom"/>
</dbReference>
<feature type="signal peptide" evidence="7">
    <location>
        <begin position="1"/>
        <end position="22"/>
    </location>
</feature>
<evidence type="ECO:0000256" key="5">
    <source>
        <dbReference type="PROSITE-ProRule" id="PRU01240"/>
    </source>
</evidence>
<feature type="active site" description="Charge relay system" evidence="5">
    <location>
        <position position="370"/>
    </location>
</feature>
<feature type="active site" description="Charge relay system" evidence="5">
    <location>
        <position position="210"/>
    </location>
</feature>
<keyword evidence="4 5" id="KW-0720">Serine protease</keyword>
<organism evidence="10 11">
    <name type="scientific">Mariniradius sediminis</name>
    <dbReference type="NCBI Taxonomy" id="2909237"/>
    <lineage>
        <taxon>Bacteria</taxon>
        <taxon>Pseudomonadati</taxon>
        <taxon>Bacteroidota</taxon>
        <taxon>Cytophagia</taxon>
        <taxon>Cytophagales</taxon>
        <taxon>Cyclobacteriaceae</taxon>
        <taxon>Mariniradius</taxon>
    </lineage>
</organism>
<comment type="caution">
    <text evidence="10">The sequence shown here is derived from an EMBL/GenBank/DDBJ whole genome shotgun (WGS) entry which is preliminary data.</text>
</comment>
<dbReference type="Proteomes" id="UP001201449">
    <property type="component" value="Unassembled WGS sequence"/>
</dbReference>
<evidence type="ECO:0000256" key="3">
    <source>
        <dbReference type="ARBA" id="ARBA00022801"/>
    </source>
</evidence>
<dbReference type="Pfam" id="PF00082">
    <property type="entry name" value="Peptidase_S8"/>
    <property type="match status" value="1"/>
</dbReference>
<evidence type="ECO:0000256" key="6">
    <source>
        <dbReference type="RuleBase" id="RU003355"/>
    </source>
</evidence>
<dbReference type="RefSeq" id="WP_234861770.1">
    <property type="nucleotide sequence ID" value="NZ_JAKEVZ010000008.1"/>
</dbReference>
<evidence type="ECO:0000256" key="2">
    <source>
        <dbReference type="ARBA" id="ARBA00022670"/>
    </source>
</evidence>
<dbReference type="PROSITE" id="PS51892">
    <property type="entry name" value="SUBTILASE"/>
    <property type="match status" value="1"/>
</dbReference>
<dbReference type="PROSITE" id="PS00136">
    <property type="entry name" value="SUBTILASE_ASP"/>
    <property type="match status" value="1"/>
</dbReference>
<dbReference type="Gene3D" id="3.30.70.80">
    <property type="entry name" value="Peptidase S8 propeptide/proteinase inhibitor I9"/>
    <property type="match status" value="1"/>
</dbReference>
<dbReference type="InterPro" id="IPR036852">
    <property type="entry name" value="Peptidase_S8/S53_dom_sf"/>
</dbReference>
<dbReference type="InterPro" id="IPR015500">
    <property type="entry name" value="Peptidase_S8_subtilisin-rel"/>
</dbReference>
<keyword evidence="3 5" id="KW-0378">Hydrolase</keyword>
<dbReference type="InterPro" id="IPR023828">
    <property type="entry name" value="Peptidase_S8_Ser-AS"/>
</dbReference>
<evidence type="ECO:0000313" key="10">
    <source>
        <dbReference type="EMBL" id="MCF1751827.1"/>
    </source>
</evidence>
<comment type="similarity">
    <text evidence="1 5 6">Belongs to the peptidase S8 family.</text>
</comment>
<dbReference type="PROSITE" id="PS00138">
    <property type="entry name" value="SUBTILASE_SER"/>
    <property type="match status" value="1"/>
</dbReference>
<evidence type="ECO:0000259" key="8">
    <source>
        <dbReference type="Pfam" id="PF00082"/>
    </source>
</evidence>
<keyword evidence="11" id="KW-1185">Reference proteome</keyword>
<gene>
    <name evidence="10" type="ORF">L0U89_12170</name>
</gene>
<dbReference type="InterPro" id="IPR023827">
    <property type="entry name" value="Peptidase_S8_Asp-AS"/>
</dbReference>
<dbReference type="InterPro" id="IPR022398">
    <property type="entry name" value="Peptidase_S8_His-AS"/>
</dbReference>
<protein>
    <submittedName>
        <fullName evidence="10">S8 family serine peptidase</fullName>
    </submittedName>
</protein>
<evidence type="ECO:0000313" key="11">
    <source>
        <dbReference type="Proteomes" id="UP001201449"/>
    </source>
</evidence>
<keyword evidence="7" id="KW-0732">Signal</keyword>
<dbReference type="PRINTS" id="PR00723">
    <property type="entry name" value="SUBTILISIN"/>
</dbReference>
<evidence type="ECO:0000256" key="4">
    <source>
        <dbReference type="ARBA" id="ARBA00022825"/>
    </source>
</evidence>
<feature type="chain" id="PRO_5046230543" evidence="7">
    <location>
        <begin position="23"/>
        <end position="409"/>
    </location>
</feature>
<dbReference type="Pfam" id="PF05922">
    <property type="entry name" value="Inhibitor_I9"/>
    <property type="match status" value="1"/>
</dbReference>
<dbReference type="PROSITE" id="PS51257">
    <property type="entry name" value="PROKAR_LIPOPROTEIN"/>
    <property type="match status" value="1"/>
</dbReference>
<dbReference type="PANTHER" id="PTHR43806">
    <property type="entry name" value="PEPTIDASE S8"/>
    <property type="match status" value="1"/>
</dbReference>
<feature type="active site" description="Charge relay system" evidence="5">
    <location>
        <position position="175"/>
    </location>
</feature>
<feature type="domain" description="Inhibitor I9" evidence="9">
    <location>
        <begin position="48"/>
        <end position="128"/>
    </location>
</feature>
<dbReference type="Gene3D" id="3.40.50.200">
    <property type="entry name" value="Peptidase S8/S53 domain"/>
    <property type="match status" value="1"/>
</dbReference>
<accession>A0ABS9BWK3</accession>
<dbReference type="PROSITE" id="PS00137">
    <property type="entry name" value="SUBTILASE_HIS"/>
    <property type="match status" value="1"/>
</dbReference>
<dbReference type="InterPro" id="IPR010259">
    <property type="entry name" value="S8pro/Inhibitor_I9"/>
</dbReference>
<feature type="domain" description="Peptidase S8/S53" evidence="8">
    <location>
        <begin position="171"/>
        <end position="379"/>
    </location>
</feature>
<dbReference type="EMBL" id="JAKEVZ010000008">
    <property type="protein sequence ID" value="MCF1751827.1"/>
    <property type="molecule type" value="Genomic_DNA"/>
</dbReference>
<proteinExistence type="inferred from homology"/>
<dbReference type="PANTHER" id="PTHR43806:SF11">
    <property type="entry name" value="CEREVISIN-RELATED"/>
    <property type="match status" value="1"/>
</dbReference>
<dbReference type="InterPro" id="IPR037045">
    <property type="entry name" value="S8pro/Inhibitor_I9_sf"/>
</dbReference>
<dbReference type="SUPFAM" id="SSF52743">
    <property type="entry name" value="Subtilisin-like"/>
    <property type="match status" value="1"/>
</dbReference>
<evidence type="ECO:0000256" key="1">
    <source>
        <dbReference type="ARBA" id="ARBA00011073"/>
    </source>
</evidence>
<evidence type="ECO:0000259" key="9">
    <source>
        <dbReference type="Pfam" id="PF05922"/>
    </source>
</evidence>
<evidence type="ECO:0000256" key="7">
    <source>
        <dbReference type="SAM" id="SignalP"/>
    </source>
</evidence>
<name>A0ABS9BWK3_9BACT</name>